<evidence type="ECO:0000313" key="2">
    <source>
        <dbReference type="Proteomes" id="UP000190140"/>
    </source>
</evidence>
<keyword evidence="2" id="KW-1185">Reference proteome</keyword>
<name>A0A1V4I587_9FIRM</name>
<dbReference type="OrthoDB" id="2082873at2"/>
<protein>
    <submittedName>
        <fullName evidence="1">Uncharacterized protein</fullName>
    </submittedName>
</protein>
<evidence type="ECO:0000313" key="1">
    <source>
        <dbReference type="EMBL" id="OPJ54737.1"/>
    </source>
</evidence>
<dbReference type="EMBL" id="MZGW01000012">
    <property type="protein sequence ID" value="OPJ54737.1"/>
    <property type="molecule type" value="Genomic_DNA"/>
</dbReference>
<comment type="caution">
    <text evidence="1">The sequence shown here is derived from an EMBL/GenBank/DDBJ whole genome shotgun (WGS) entry which is preliminary data.</text>
</comment>
<sequence>MDKLTIQVQDFLNISLEDCLNYTPYEKLENTIKSSTESLIKKITNDTNNTLSKEDKIVYFLQQMLLRMSTHDKWISLRDKHNLDQNYLYTVIKKHVYLYAPEFIQ</sequence>
<dbReference type="AlphaFoldDB" id="A0A1V4I587"/>
<organism evidence="1 2">
    <name type="scientific">Alkalithermobacter paradoxus</name>
    <dbReference type="NCBI Taxonomy" id="29349"/>
    <lineage>
        <taxon>Bacteria</taxon>
        <taxon>Bacillati</taxon>
        <taxon>Bacillota</taxon>
        <taxon>Clostridia</taxon>
        <taxon>Peptostreptococcales</taxon>
        <taxon>Tepidibacteraceae</taxon>
        <taxon>Alkalithermobacter</taxon>
    </lineage>
</organism>
<proteinExistence type="predicted"/>
<dbReference type="Proteomes" id="UP000190140">
    <property type="component" value="Unassembled WGS sequence"/>
</dbReference>
<reference evidence="1 2" key="1">
    <citation type="submission" date="2017-03" db="EMBL/GenBank/DDBJ databases">
        <title>Genome sequence of Clostridium thermoalcaliphilum DSM 7309.</title>
        <authorList>
            <person name="Poehlein A."/>
            <person name="Daniel R."/>
        </authorList>
    </citation>
    <scope>NUCLEOTIDE SEQUENCE [LARGE SCALE GENOMIC DNA]</scope>
    <source>
        <strain evidence="1 2">DSM 7309</strain>
    </source>
</reference>
<gene>
    <name evidence="1" type="ORF">CLOTH_19580</name>
</gene>
<accession>A0A1V4I587</accession>
<dbReference type="RefSeq" id="WP_079413549.1">
    <property type="nucleotide sequence ID" value="NZ_MZGW01000012.1"/>
</dbReference>